<keyword evidence="2" id="KW-1185">Reference proteome</keyword>
<dbReference type="EMBL" id="LSMT01000347">
    <property type="protein sequence ID" value="PFX19717.1"/>
    <property type="molecule type" value="Genomic_DNA"/>
</dbReference>
<proteinExistence type="predicted"/>
<sequence length="286" mass="32754">MFLQKLKDWQKNLNGVPLLMEESIVKEYLTGAGYDKKAVRKYKTLPAWEHKKGIHSVKLRGDYSHIGALLFMLCDVVAEEKQQLPPDLTCTDLPCSWSDPKEKYFAIADLEKRKDGGTQNNLKRNIHGANQGSPLPPILHIFSSKENYILSETVVHDLPDVMTADDINLVFCHEIQVDFEENERTKQENIRSPIRDHPASLSDILRKAEAIIEKISVDDDRINESEKATKKRSRSSQLHAERFPRITASKCKRALIKETTSPTKAMQDILCYNKAFQSQYMRDGIK</sequence>
<dbReference type="AlphaFoldDB" id="A0A2B4RTN9"/>
<evidence type="ECO:0000313" key="2">
    <source>
        <dbReference type="Proteomes" id="UP000225706"/>
    </source>
</evidence>
<accession>A0A2B4RTN9</accession>
<name>A0A2B4RTN9_STYPI</name>
<comment type="caution">
    <text evidence="1">The sequence shown here is derived from an EMBL/GenBank/DDBJ whole genome shotgun (WGS) entry which is preliminary data.</text>
</comment>
<dbReference type="OrthoDB" id="5986914at2759"/>
<evidence type="ECO:0000313" key="1">
    <source>
        <dbReference type="EMBL" id="PFX19717.1"/>
    </source>
</evidence>
<dbReference type="PANTHER" id="PTHR47526">
    <property type="entry name" value="ATP-DEPENDENT DNA HELICASE"/>
    <property type="match status" value="1"/>
</dbReference>
<dbReference type="Proteomes" id="UP000225706">
    <property type="component" value="Unassembled WGS sequence"/>
</dbReference>
<dbReference type="PANTHER" id="PTHR47526:SF3">
    <property type="entry name" value="PHD-TYPE DOMAIN-CONTAINING PROTEIN"/>
    <property type="match status" value="1"/>
</dbReference>
<organism evidence="1 2">
    <name type="scientific">Stylophora pistillata</name>
    <name type="common">Smooth cauliflower coral</name>
    <dbReference type="NCBI Taxonomy" id="50429"/>
    <lineage>
        <taxon>Eukaryota</taxon>
        <taxon>Metazoa</taxon>
        <taxon>Cnidaria</taxon>
        <taxon>Anthozoa</taxon>
        <taxon>Hexacorallia</taxon>
        <taxon>Scleractinia</taxon>
        <taxon>Astrocoeniina</taxon>
        <taxon>Pocilloporidae</taxon>
        <taxon>Stylophora</taxon>
    </lineage>
</organism>
<protein>
    <submittedName>
        <fullName evidence="1">Uncharacterized protein</fullName>
    </submittedName>
</protein>
<reference evidence="2" key="1">
    <citation type="journal article" date="2017" name="bioRxiv">
        <title>Comparative analysis of the genomes of Stylophora pistillata and Acropora digitifera provides evidence for extensive differences between species of corals.</title>
        <authorList>
            <person name="Voolstra C.R."/>
            <person name="Li Y."/>
            <person name="Liew Y.J."/>
            <person name="Baumgarten S."/>
            <person name="Zoccola D."/>
            <person name="Flot J.-F."/>
            <person name="Tambutte S."/>
            <person name="Allemand D."/>
            <person name="Aranda M."/>
        </authorList>
    </citation>
    <scope>NUCLEOTIDE SEQUENCE [LARGE SCALE GENOMIC DNA]</scope>
</reference>
<gene>
    <name evidence="1" type="ORF">AWC38_SpisGene15847</name>
</gene>